<organism evidence="3 4">
    <name type="scientific">candidate division WS6 bacterium GW2011_GWF1_35_23</name>
    <dbReference type="NCBI Taxonomy" id="1619097"/>
    <lineage>
        <taxon>Bacteria</taxon>
        <taxon>Candidatus Dojkabacteria</taxon>
    </lineage>
</organism>
<evidence type="ECO:0000313" key="4">
    <source>
        <dbReference type="Proteomes" id="UP000034816"/>
    </source>
</evidence>
<dbReference type="InterPro" id="IPR008963">
    <property type="entry name" value="Purple_acid_Pase-like_N"/>
</dbReference>
<keyword evidence="1" id="KW-1133">Transmembrane helix</keyword>
<dbReference type="Pfam" id="PF16656">
    <property type="entry name" value="Pur_ac_phosph_N"/>
    <property type="match status" value="1"/>
</dbReference>
<dbReference type="AlphaFoldDB" id="A0A0G0EQT1"/>
<protein>
    <recommendedName>
        <fullName evidence="2">Purple acid phosphatase N-terminal domain-containing protein</fullName>
    </recommendedName>
</protein>
<proteinExistence type="predicted"/>
<evidence type="ECO:0000313" key="3">
    <source>
        <dbReference type="EMBL" id="KKP77520.1"/>
    </source>
</evidence>
<feature type="transmembrane region" description="Helical" evidence="1">
    <location>
        <begin position="12"/>
        <end position="33"/>
    </location>
</feature>
<evidence type="ECO:0000256" key="1">
    <source>
        <dbReference type="SAM" id="Phobius"/>
    </source>
</evidence>
<dbReference type="Proteomes" id="UP000034816">
    <property type="component" value="Unassembled WGS sequence"/>
</dbReference>
<dbReference type="Gene3D" id="2.60.40.380">
    <property type="entry name" value="Purple acid phosphatase-like, N-terminal"/>
    <property type="match status" value="1"/>
</dbReference>
<dbReference type="EMBL" id="LBQH01000019">
    <property type="protein sequence ID" value="KKP77520.1"/>
    <property type="molecule type" value="Genomic_DNA"/>
</dbReference>
<name>A0A0G0EQT1_9BACT</name>
<dbReference type="SUPFAM" id="SSF49363">
    <property type="entry name" value="Purple acid phosphatase, N-terminal domain"/>
    <property type="match status" value="1"/>
</dbReference>
<sequence>MGIQTVKVLRTISKIVLLIVGIAIIGYGGLMVYKSVINKPQRVRITNITDSAATITWVTDNPVRGVVYYKDEGTFLPGPLGLIGSFANAQSECVAAFNENAKNTKDANFTVEGRNFDCENIPVENLGAYFTHSVTIKNLNESGTYFFVVGNGIWSWSVDGVDKTLSENDLAVTNSFNFKTSKLLEEVPTPNIAYGTVYAGVKSEEGYLSESLSKDSLVFAYLTINGVNSQTISAVTNIDGGWTFDKSNFRDTEGNLIIDLSNAQMFMRAQYEDVKEARWIELEESLSIDTEIDLQGNLVDDLDTEEKGNILEKLEILIGKVYAVGPDKTCLNQLPIITDDSTYTCNKDCDTSYSVSGCGVGSSCMKKCTHVVITKHGMWENRDWVVYGTVPGTCNPPANFCGECANGNVQNDSTACKHRNCVAGNWSAWQNGLSDGSSCSSGDDESDQCSTNGACNDVSAGHQICVSHHWGPVLSGSCPPVELNESCEKNGQEIPHGGCFSDYYCNDGALVKVANQCGYTGSSSTPIVNEEKCTLEPIYTTTDCGVGSCLQKCVLTCNDGPKDLGRNHCMDLAPSIKPELYGEAKNDPTKFAAVGIDMGEMGRTDLKLLLNVAPDLRPIAKKEMEKLITFVNNWKCGDATIEERNSKFDEAKKLCNLLDGKWKAEAGEWCLAQLDNEVAVSCPMTSASSMPLNLLQKSYAQDSASDGYTLYLPEYGMYSFQLGDYQLTTNTSGGNTYHIFYIETNDKAGFQMPADPDNPTPDEDIMLKSSSTSITYEKVSSAQSYTLVKGINLVSFNFIPVSTDLGPLTAKGVIDEAAKKGVTIQYISAFEGGRWAKGYTCKSGKCSGNDFNILPGKGYLVFATKGGEMAIPGYNLKSSVPVNLSGGWNLVGVHGYTTAYTARTLIDSMSKIDGVTANNVTWWPTSKGMYEGLQVTGEQQYGFDFPISPTNGYFVRISSFKPKDTKCKSLLWNEGGTLNGSCGIIK</sequence>
<comment type="caution">
    <text evidence="3">The sequence shown here is derived from an EMBL/GenBank/DDBJ whole genome shotgun (WGS) entry which is preliminary data.</text>
</comment>
<gene>
    <name evidence="3" type="ORF">UR73_C0019G0002</name>
</gene>
<keyword evidence="1" id="KW-0812">Transmembrane</keyword>
<keyword evidence="1" id="KW-0472">Membrane</keyword>
<dbReference type="GO" id="GO:0003993">
    <property type="term" value="F:acid phosphatase activity"/>
    <property type="evidence" value="ECO:0007669"/>
    <property type="project" value="InterPro"/>
</dbReference>
<reference evidence="3 4" key="1">
    <citation type="journal article" date="2015" name="Nature">
        <title>rRNA introns, odd ribosomes, and small enigmatic genomes across a large radiation of phyla.</title>
        <authorList>
            <person name="Brown C.T."/>
            <person name="Hug L.A."/>
            <person name="Thomas B.C."/>
            <person name="Sharon I."/>
            <person name="Castelle C.J."/>
            <person name="Singh A."/>
            <person name="Wilkins M.J."/>
            <person name="Williams K.H."/>
            <person name="Banfield J.F."/>
        </authorList>
    </citation>
    <scope>NUCLEOTIDE SEQUENCE [LARGE SCALE GENOMIC DNA]</scope>
</reference>
<dbReference type="GO" id="GO:0046872">
    <property type="term" value="F:metal ion binding"/>
    <property type="evidence" value="ECO:0007669"/>
    <property type="project" value="InterPro"/>
</dbReference>
<accession>A0A0G0EQT1</accession>
<dbReference type="InterPro" id="IPR015914">
    <property type="entry name" value="PAPs_N"/>
</dbReference>
<feature type="domain" description="Purple acid phosphatase N-terminal" evidence="2">
    <location>
        <begin position="40"/>
        <end position="157"/>
    </location>
</feature>
<evidence type="ECO:0000259" key="2">
    <source>
        <dbReference type="Pfam" id="PF16656"/>
    </source>
</evidence>